<evidence type="ECO:0000259" key="9">
    <source>
        <dbReference type="PROSITE" id="PS51294"/>
    </source>
</evidence>
<dbReference type="OrthoDB" id="2143914at2759"/>
<evidence type="ECO:0000256" key="3">
    <source>
        <dbReference type="ARBA" id="ARBA00023015"/>
    </source>
</evidence>
<keyword evidence="11" id="KW-1185">Reference proteome</keyword>
<keyword evidence="2" id="KW-0677">Repeat</keyword>
<keyword evidence="5" id="KW-0804">Transcription</keyword>
<name>A0A151R9E5_CAJCA</name>
<sequence length="373" mass="42452">MGKGRAPCCDKTQVKRGPWSPSEDLKLIAFIQKYGHENWRALPKQAGLLRCGKSCRLRWINYLRPDVKRGNFTPKEEETIIRLHKALGNKWSKIASSLPGRTDNEIKNVWNTHLKKRLTAKKCSDSSADESKPESSITSSSSSSSESFFSNETPNSPKTTTLGNEFNDQASQVTDKIEQDSDKQVSNELNGIITKDPKESSVSFSSIGSNIVTTSQNVAYKEKQQLASPLSYLGPYDFSSMLEEVDKPNHLFERPWESDFVLWKILRDDSLGSFQSNEVQLGEFLACQNSILGEEIVQDVEARKWFHDFEDEFGIVDEIKESNNDHFLPKNYAVEPEIDHTQTFDFDDITRPESELDFGYIQLWSSWPQNTSL</sequence>
<evidence type="ECO:0000259" key="8">
    <source>
        <dbReference type="PROSITE" id="PS50090"/>
    </source>
</evidence>
<dbReference type="SMART" id="SM00717">
    <property type="entry name" value="SANT"/>
    <property type="match status" value="2"/>
</dbReference>
<evidence type="ECO:0000256" key="4">
    <source>
        <dbReference type="ARBA" id="ARBA00023125"/>
    </source>
</evidence>
<feature type="domain" description="Myb-like" evidence="8">
    <location>
        <begin position="11"/>
        <end position="63"/>
    </location>
</feature>
<dbReference type="GO" id="GO:0005634">
    <property type="term" value="C:nucleus"/>
    <property type="evidence" value="ECO:0007669"/>
    <property type="project" value="UniProtKB-SubCell"/>
</dbReference>
<dbReference type="GO" id="GO:0010468">
    <property type="term" value="P:regulation of gene expression"/>
    <property type="evidence" value="ECO:0007669"/>
    <property type="project" value="UniProtKB-ARBA"/>
</dbReference>
<dbReference type="PANTHER" id="PTHR10641:SF1103">
    <property type="entry name" value="TRANSCRIPTION FACTOR MYB72"/>
    <property type="match status" value="1"/>
</dbReference>
<dbReference type="GO" id="GO:1990532">
    <property type="term" value="P:stress response to nickel ion"/>
    <property type="evidence" value="ECO:0007669"/>
    <property type="project" value="UniProtKB-ARBA"/>
</dbReference>
<keyword evidence="4" id="KW-0238">DNA-binding</keyword>
<dbReference type="GO" id="GO:0009723">
    <property type="term" value="P:response to ethylene"/>
    <property type="evidence" value="ECO:0007669"/>
    <property type="project" value="UniProtKB-ARBA"/>
</dbReference>
<dbReference type="InterPro" id="IPR017930">
    <property type="entry name" value="Myb_dom"/>
</dbReference>
<dbReference type="PROSITE" id="PS51294">
    <property type="entry name" value="HTH_MYB"/>
    <property type="match status" value="2"/>
</dbReference>
<feature type="domain" description="HTH myb-type" evidence="9">
    <location>
        <begin position="64"/>
        <end position="118"/>
    </location>
</feature>
<feature type="compositionally biased region" description="Low complexity" evidence="7">
    <location>
        <begin position="134"/>
        <end position="156"/>
    </location>
</feature>
<feature type="domain" description="Myb-like" evidence="8">
    <location>
        <begin position="64"/>
        <end position="114"/>
    </location>
</feature>
<proteinExistence type="predicted"/>
<dbReference type="InterPro" id="IPR009057">
    <property type="entry name" value="Homeodomain-like_sf"/>
</dbReference>
<dbReference type="PROSITE" id="PS50090">
    <property type="entry name" value="MYB_LIKE"/>
    <property type="match status" value="2"/>
</dbReference>
<dbReference type="CDD" id="cd00167">
    <property type="entry name" value="SANT"/>
    <property type="match status" value="2"/>
</dbReference>
<evidence type="ECO:0000256" key="2">
    <source>
        <dbReference type="ARBA" id="ARBA00022737"/>
    </source>
</evidence>
<evidence type="ECO:0000313" key="10">
    <source>
        <dbReference type="EMBL" id="KYP39113.1"/>
    </source>
</evidence>
<evidence type="ECO:0000256" key="5">
    <source>
        <dbReference type="ARBA" id="ARBA00023163"/>
    </source>
</evidence>
<keyword evidence="6" id="KW-0539">Nucleus</keyword>
<organism evidence="10 11">
    <name type="scientific">Cajanus cajan</name>
    <name type="common">Pigeon pea</name>
    <name type="synonym">Cajanus indicus</name>
    <dbReference type="NCBI Taxonomy" id="3821"/>
    <lineage>
        <taxon>Eukaryota</taxon>
        <taxon>Viridiplantae</taxon>
        <taxon>Streptophyta</taxon>
        <taxon>Embryophyta</taxon>
        <taxon>Tracheophyta</taxon>
        <taxon>Spermatophyta</taxon>
        <taxon>Magnoliopsida</taxon>
        <taxon>eudicotyledons</taxon>
        <taxon>Gunneridae</taxon>
        <taxon>Pentapetalae</taxon>
        <taxon>rosids</taxon>
        <taxon>fabids</taxon>
        <taxon>Fabales</taxon>
        <taxon>Fabaceae</taxon>
        <taxon>Papilionoideae</taxon>
        <taxon>50 kb inversion clade</taxon>
        <taxon>NPAAA clade</taxon>
        <taxon>indigoferoid/millettioid clade</taxon>
        <taxon>Phaseoleae</taxon>
        <taxon>Cajanus</taxon>
    </lineage>
</organism>
<dbReference type="FunFam" id="1.10.10.60:FF:000310">
    <property type="entry name" value="MYB transcription factor"/>
    <property type="match status" value="1"/>
</dbReference>
<protein>
    <submittedName>
        <fullName evidence="10">Myb-related protein Zm1</fullName>
    </submittedName>
</protein>
<keyword evidence="3" id="KW-0805">Transcription regulation</keyword>
<dbReference type="SUPFAM" id="SSF46689">
    <property type="entry name" value="Homeodomain-like"/>
    <property type="match status" value="1"/>
</dbReference>
<dbReference type="InterPro" id="IPR015495">
    <property type="entry name" value="Myb_TF_plants"/>
</dbReference>
<feature type="region of interest" description="Disordered" evidence="7">
    <location>
        <begin position="121"/>
        <end position="164"/>
    </location>
</feature>
<evidence type="ECO:0000256" key="1">
    <source>
        <dbReference type="ARBA" id="ARBA00004123"/>
    </source>
</evidence>
<dbReference type="STRING" id="3821.A0A151R9E5"/>
<gene>
    <name evidence="10" type="ORF">KK1_039596</name>
</gene>
<dbReference type="Gene3D" id="1.10.10.60">
    <property type="entry name" value="Homeodomain-like"/>
    <property type="match status" value="2"/>
</dbReference>
<dbReference type="EMBL" id="KQ483936">
    <property type="protein sequence ID" value="KYP39113.1"/>
    <property type="molecule type" value="Genomic_DNA"/>
</dbReference>
<dbReference type="OMA" id="GQHENEK"/>
<dbReference type="AlphaFoldDB" id="A0A151R9E5"/>
<evidence type="ECO:0000313" key="11">
    <source>
        <dbReference type="Proteomes" id="UP000075243"/>
    </source>
</evidence>
<dbReference type="Gramene" id="C.cajan_36291.t">
    <property type="protein sequence ID" value="C.cajan_36291.t"/>
    <property type="gene ID" value="C.cajan_36291"/>
</dbReference>
<dbReference type="Pfam" id="PF00249">
    <property type="entry name" value="Myb_DNA-binding"/>
    <property type="match status" value="2"/>
</dbReference>
<dbReference type="FunFam" id="1.10.10.60:FF:000015">
    <property type="entry name" value="Transcription factor RAX3"/>
    <property type="match status" value="1"/>
</dbReference>
<dbReference type="InterPro" id="IPR001005">
    <property type="entry name" value="SANT/Myb"/>
</dbReference>
<evidence type="ECO:0000256" key="7">
    <source>
        <dbReference type="SAM" id="MobiDB-lite"/>
    </source>
</evidence>
<comment type="subcellular location">
    <subcellularLocation>
        <location evidence="1">Nucleus</location>
    </subcellularLocation>
</comment>
<dbReference type="GO" id="GO:0003677">
    <property type="term" value="F:DNA binding"/>
    <property type="evidence" value="ECO:0007669"/>
    <property type="project" value="UniProtKB-KW"/>
</dbReference>
<dbReference type="PANTHER" id="PTHR10641">
    <property type="entry name" value="MYB FAMILY TRANSCRIPTION FACTOR"/>
    <property type="match status" value="1"/>
</dbReference>
<feature type="domain" description="HTH myb-type" evidence="9">
    <location>
        <begin position="11"/>
        <end position="63"/>
    </location>
</feature>
<dbReference type="GO" id="GO:1990641">
    <property type="term" value="P:response to iron ion starvation"/>
    <property type="evidence" value="ECO:0007669"/>
    <property type="project" value="UniProtKB-ARBA"/>
</dbReference>
<evidence type="ECO:0000256" key="6">
    <source>
        <dbReference type="ARBA" id="ARBA00023242"/>
    </source>
</evidence>
<reference evidence="10" key="1">
    <citation type="journal article" date="2012" name="Nat. Biotechnol.">
        <title>Draft genome sequence of pigeonpea (Cajanus cajan), an orphan legume crop of resource-poor farmers.</title>
        <authorList>
            <person name="Varshney R.K."/>
            <person name="Chen W."/>
            <person name="Li Y."/>
            <person name="Bharti A.K."/>
            <person name="Saxena R.K."/>
            <person name="Schlueter J.A."/>
            <person name="Donoghue M.T."/>
            <person name="Azam S."/>
            <person name="Fan G."/>
            <person name="Whaley A.M."/>
            <person name="Farmer A.D."/>
            <person name="Sheridan J."/>
            <person name="Iwata A."/>
            <person name="Tuteja R."/>
            <person name="Penmetsa R.V."/>
            <person name="Wu W."/>
            <person name="Upadhyaya H.D."/>
            <person name="Yang S.P."/>
            <person name="Shah T."/>
            <person name="Saxena K.B."/>
            <person name="Michael T."/>
            <person name="McCombie W.R."/>
            <person name="Yang B."/>
            <person name="Zhang G."/>
            <person name="Yang H."/>
            <person name="Wang J."/>
            <person name="Spillane C."/>
            <person name="Cook D.R."/>
            <person name="May G.D."/>
            <person name="Xu X."/>
            <person name="Jackson S.A."/>
        </authorList>
    </citation>
    <scope>NUCLEOTIDE SEQUENCE [LARGE SCALE GENOMIC DNA]</scope>
</reference>
<dbReference type="Proteomes" id="UP000075243">
    <property type="component" value="Unassembled WGS sequence"/>
</dbReference>
<accession>A0A151R9E5</accession>